<dbReference type="GO" id="GO:0016788">
    <property type="term" value="F:hydrolase activity, acting on ester bonds"/>
    <property type="evidence" value="ECO:0007669"/>
    <property type="project" value="UniProtKB-ARBA"/>
</dbReference>
<feature type="domain" description="SGNH hydrolase-type esterase" evidence="1">
    <location>
        <begin position="65"/>
        <end position="216"/>
    </location>
</feature>
<dbReference type="Proteomes" id="UP000503336">
    <property type="component" value="Chromosome"/>
</dbReference>
<evidence type="ECO:0000259" key="1">
    <source>
        <dbReference type="Pfam" id="PF13472"/>
    </source>
</evidence>
<sequence>MALLALFVVLGAVGFWIVRLLLAYGAFGAPEHPQGDRPAAVAAARCASPDCPATVTLLGTSLLAHGAWRDALEQRLDACRGGPVTLRVIVKPGASSDWGRTQMDGLFDSDAIIVDFAVNDASLWRGVTLERSRENHLALIDAAEANGVAIFLATMNPAFALKAAVRPGRPVYHDLYRELADETGAGLIDDAPRWAARDDAWLRAAIPDDLHPTNAAMTEITLPSFARTLTPLICSS</sequence>
<keyword evidence="3" id="KW-1185">Reference proteome</keyword>
<gene>
    <name evidence="2" type="ORF">G5B40_17350</name>
</gene>
<accession>A0A7L5C512</accession>
<dbReference type="SUPFAM" id="SSF52266">
    <property type="entry name" value="SGNH hydrolase"/>
    <property type="match status" value="1"/>
</dbReference>
<dbReference type="RefSeq" id="WP_165101263.1">
    <property type="nucleotide sequence ID" value="NZ_CP049056.1"/>
</dbReference>
<evidence type="ECO:0000313" key="2">
    <source>
        <dbReference type="EMBL" id="QIE57049.1"/>
    </source>
</evidence>
<dbReference type="KEGG" id="hdh:G5B40_17350"/>
<proteinExistence type="predicted"/>
<reference evidence="2 3" key="1">
    <citation type="submission" date="2020-02" db="EMBL/GenBank/DDBJ databases">
        <title>complete genome sequence of Rhodobacteraceae bacterium.</title>
        <authorList>
            <person name="Park J."/>
            <person name="Kim Y.-S."/>
            <person name="Kim K.-H."/>
        </authorList>
    </citation>
    <scope>NUCLEOTIDE SEQUENCE [LARGE SCALE GENOMIC DNA]</scope>
    <source>
        <strain evidence="2 3">RR4-56</strain>
    </source>
</reference>
<evidence type="ECO:0000313" key="3">
    <source>
        <dbReference type="Proteomes" id="UP000503336"/>
    </source>
</evidence>
<protein>
    <recommendedName>
        <fullName evidence="1">SGNH hydrolase-type esterase domain-containing protein</fullName>
    </recommendedName>
</protein>
<dbReference type="AlphaFoldDB" id="A0A7L5C512"/>
<dbReference type="EMBL" id="CP049056">
    <property type="protein sequence ID" value="QIE57049.1"/>
    <property type="molecule type" value="Genomic_DNA"/>
</dbReference>
<dbReference type="InterPro" id="IPR036514">
    <property type="entry name" value="SGNH_hydro_sf"/>
</dbReference>
<name>A0A7L5C512_9RHOB</name>
<dbReference type="Pfam" id="PF13472">
    <property type="entry name" value="Lipase_GDSL_2"/>
    <property type="match status" value="1"/>
</dbReference>
<dbReference type="Gene3D" id="3.40.50.1110">
    <property type="entry name" value="SGNH hydrolase"/>
    <property type="match status" value="1"/>
</dbReference>
<dbReference type="InterPro" id="IPR013830">
    <property type="entry name" value="SGNH_hydro"/>
</dbReference>
<organism evidence="2 3">
    <name type="scientific">Pikeienuella piscinae</name>
    <dbReference type="NCBI Taxonomy" id="2748098"/>
    <lineage>
        <taxon>Bacteria</taxon>
        <taxon>Pseudomonadati</taxon>
        <taxon>Pseudomonadota</taxon>
        <taxon>Alphaproteobacteria</taxon>
        <taxon>Rhodobacterales</taxon>
        <taxon>Paracoccaceae</taxon>
        <taxon>Pikeienuella</taxon>
    </lineage>
</organism>